<feature type="region of interest" description="Disordered" evidence="6">
    <location>
        <begin position="164"/>
        <end position="227"/>
    </location>
</feature>
<reference evidence="9" key="1">
    <citation type="submission" date="2025-08" db="UniProtKB">
        <authorList>
            <consortium name="RefSeq"/>
        </authorList>
    </citation>
    <scope>IDENTIFICATION</scope>
    <source>
        <tissue evidence="9">Liver</tissue>
    </source>
</reference>
<name>A0A9F2R2I8_PYTBI</name>
<dbReference type="SMART" id="SM00451">
    <property type="entry name" value="ZnF_U1"/>
    <property type="match status" value="3"/>
</dbReference>
<dbReference type="GeneID" id="103056081"/>
<feature type="compositionally biased region" description="Basic and acidic residues" evidence="6">
    <location>
        <begin position="164"/>
        <end position="173"/>
    </location>
</feature>
<dbReference type="PANTHER" id="PTHR15491">
    <property type="match status" value="1"/>
</dbReference>
<dbReference type="CTD" id="25792"/>
<feature type="region of interest" description="Disordered" evidence="6">
    <location>
        <begin position="262"/>
        <end position="289"/>
    </location>
</feature>
<feature type="compositionally biased region" description="Polar residues" evidence="6">
    <location>
        <begin position="274"/>
        <end position="289"/>
    </location>
</feature>
<evidence type="ECO:0000256" key="6">
    <source>
        <dbReference type="SAM" id="MobiDB-lite"/>
    </source>
</evidence>
<dbReference type="Gene3D" id="3.30.160.60">
    <property type="entry name" value="Classic Zinc Finger"/>
    <property type="match status" value="2"/>
</dbReference>
<keyword evidence="4" id="KW-0862">Zinc</keyword>
<evidence type="ECO:0000256" key="4">
    <source>
        <dbReference type="ARBA" id="ARBA00022833"/>
    </source>
</evidence>
<dbReference type="RefSeq" id="XP_007434123.2">
    <property type="nucleotide sequence ID" value="XM_007434061.3"/>
</dbReference>
<feature type="domain" description="Matrin-type" evidence="7">
    <location>
        <begin position="528"/>
        <end position="559"/>
    </location>
</feature>
<evidence type="ECO:0000313" key="9">
    <source>
        <dbReference type="RefSeq" id="XP_007434123.2"/>
    </source>
</evidence>
<dbReference type="PROSITE" id="PS50171">
    <property type="entry name" value="ZF_MATRIN"/>
    <property type="match status" value="1"/>
</dbReference>
<dbReference type="InterPro" id="IPR036236">
    <property type="entry name" value="Znf_C2H2_sf"/>
</dbReference>
<proteinExistence type="predicted"/>
<accession>A0A9F2R2I8</accession>
<comment type="subcellular location">
    <subcellularLocation>
        <location evidence="1">Nucleus</location>
    </subcellularLocation>
</comment>
<gene>
    <name evidence="9" type="primary">CIZ1</name>
</gene>
<dbReference type="GO" id="GO:0008270">
    <property type="term" value="F:zinc ion binding"/>
    <property type="evidence" value="ECO:0007669"/>
    <property type="project" value="UniProtKB-KW"/>
</dbReference>
<protein>
    <submittedName>
        <fullName evidence="9">Cip1-interacting zinc finger protein</fullName>
    </submittedName>
</protein>
<evidence type="ECO:0000259" key="7">
    <source>
        <dbReference type="PROSITE" id="PS50171"/>
    </source>
</evidence>
<evidence type="ECO:0000256" key="3">
    <source>
        <dbReference type="ARBA" id="ARBA00022771"/>
    </source>
</evidence>
<dbReference type="GO" id="GO:0003676">
    <property type="term" value="F:nucleic acid binding"/>
    <property type="evidence" value="ECO:0007669"/>
    <property type="project" value="InterPro"/>
</dbReference>
<dbReference type="Pfam" id="PF12171">
    <property type="entry name" value="zf-C2H2_jaz"/>
    <property type="match status" value="1"/>
</dbReference>
<dbReference type="PANTHER" id="PTHR15491:SF9">
    <property type="entry name" value="CIP1-INTERACTING ZINC FINGER PROTEIN"/>
    <property type="match status" value="1"/>
</dbReference>
<dbReference type="InterPro" id="IPR026811">
    <property type="entry name" value="CIZ1"/>
</dbReference>
<evidence type="ECO:0000313" key="8">
    <source>
        <dbReference type="Proteomes" id="UP000695026"/>
    </source>
</evidence>
<evidence type="ECO:0000256" key="1">
    <source>
        <dbReference type="ARBA" id="ARBA00004123"/>
    </source>
</evidence>
<dbReference type="SMART" id="SM00355">
    <property type="entry name" value="ZnF_C2H2"/>
    <property type="match status" value="3"/>
</dbReference>
<evidence type="ECO:0000256" key="2">
    <source>
        <dbReference type="ARBA" id="ARBA00022723"/>
    </source>
</evidence>
<dbReference type="Proteomes" id="UP000695026">
    <property type="component" value="Unplaced"/>
</dbReference>
<organism evidence="8 9">
    <name type="scientific">Python bivittatus</name>
    <name type="common">Burmese python</name>
    <name type="synonym">Python molurus bivittatus</name>
    <dbReference type="NCBI Taxonomy" id="176946"/>
    <lineage>
        <taxon>Eukaryota</taxon>
        <taxon>Metazoa</taxon>
        <taxon>Chordata</taxon>
        <taxon>Craniata</taxon>
        <taxon>Vertebrata</taxon>
        <taxon>Euteleostomi</taxon>
        <taxon>Lepidosauria</taxon>
        <taxon>Squamata</taxon>
        <taxon>Bifurcata</taxon>
        <taxon>Unidentata</taxon>
        <taxon>Episquamata</taxon>
        <taxon>Toxicofera</taxon>
        <taxon>Serpentes</taxon>
        <taxon>Henophidia</taxon>
        <taxon>Pythonidae</taxon>
        <taxon>Python</taxon>
    </lineage>
</organism>
<keyword evidence="8" id="KW-1185">Reference proteome</keyword>
<keyword evidence="5" id="KW-0539">Nucleus</keyword>
<dbReference type="SUPFAM" id="SSF57667">
    <property type="entry name" value="beta-beta-alpha zinc fingers"/>
    <property type="match status" value="2"/>
</dbReference>
<feature type="compositionally biased region" description="Acidic residues" evidence="6">
    <location>
        <begin position="467"/>
        <end position="480"/>
    </location>
</feature>
<dbReference type="InterPro" id="IPR013087">
    <property type="entry name" value="Znf_C2H2_type"/>
</dbReference>
<feature type="region of interest" description="Disordered" evidence="6">
    <location>
        <begin position="12"/>
        <end position="72"/>
    </location>
</feature>
<feature type="region of interest" description="Disordered" evidence="6">
    <location>
        <begin position="637"/>
        <end position="725"/>
    </location>
</feature>
<dbReference type="AlphaFoldDB" id="A0A9F2R2I8"/>
<dbReference type="PROSITE" id="PS00028">
    <property type="entry name" value="ZINC_FINGER_C2H2_1"/>
    <property type="match status" value="1"/>
</dbReference>
<sequence>MGVVVLALPKPGAPLLEASPARRPGAVGEGRPDPSSPLRRRDEGGFELGSPGLRRPPGWRAAGEDGPGTASQQPRLTLQAANPASLLNANPVLQRALLIQQMQGNLRGFNVAAAPVLQQFFPQATRHSLLGPPPVGVSLKPPHLAFSALPFHRQNRTFRKDFPRVAERKREADGASSSSQGQGEEGAAPVGKRPGSPPSETPLESLRDGEPAAKQLRSEAEISNSEDTAGFLKAEEAGAESQLEDADPGEGDAADAALEENFEEEVTTPEVVSSAGTLKVTIQQSSESRVISTTPALKPGPSHPVLHASPGAALKFYCYICRTNCCSQQNFQTHMAGTQHQQRLQDIQRMSNVCLVSLLPMAKEPTPPADRDGESQQRWCNTCQLNFRGDLIKHRRTQEHKLAKRFLRPFCTVCSRYFKTPRKFVEHMKSLEHKQKAQEVRLAEKELDGPEDSEELITVDAVGCFEEQDEEDEEEDEEAGEAGQLDSAEALSQQVGHREASVEDPGEDVEYCPDTVYGLDFLVPVAGFLCRLCHKFYSSDSATRLTHCKSLMHFENLQRYRASRLQATAAHAEAPLQPLQGLSDQQAPTATKLQDPEEALTGHKRITTLGAPSEPPGAIQRCPGDFETEDICGAPVIDEKCSPSPVSDSSLGQDAGVSGEGAGLYPPGEQLSLEIQQKAAVDSASTNEENAKPSKGMAGRDGGPPTPAEGETVSAPRRSNRRRAR</sequence>
<dbReference type="GO" id="GO:0005634">
    <property type="term" value="C:nucleus"/>
    <property type="evidence" value="ECO:0007669"/>
    <property type="project" value="UniProtKB-SubCell"/>
</dbReference>
<keyword evidence="3" id="KW-0863">Zinc-finger</keyword>
<feature type="compositionally biased region" description="Low complexity" evidence="6">
    <location>
        <begin position="174"/>
        <end position="188"/>
    </location>
</feature>
<dbReference type="Pfam" id="PF23330">
    <property type="entry name" value="zf-C2H2_14"/>
    <property type="match status" value="1"/>
</dbReference>
<dbReference type="InterPro" id="IPR003604">
    <property type="entry name" value="Matrin/U1-like-C_Znf_C2H2"/>
</dbReference>
<feature type="compositionally biased region" description="Basic and acidic residues" evidence="6">
    <location>
        <begin position="205"/>
        <end position="220"/>
    </location>
</feature>
<dbReference type="InterPro" id="IPR000690">
    <property type="entry name" value="Matrin/U1-C_Znf_C2H2"/>
</dbReference>
<evidence type="ECO:0000256" key="5">
    <source>
        <dbReference type="ARBA" id="ARBA00023242"/>
    </source>
</evidence>
<dbReference type="KEGG" id="pbi:103056081"/>
<feature type="region of interest" description="Disordered" evidence="6">
    <location>
        <begin position="467"/>
        <end position="507"/>
    </location>
</feature>
<dbReference type="InterPro" id="IPR056345">
    <property type="entry name" value="Znf-C2H2_CIZ1"/>
</dbReference>
<dbReference type="OMA" id="NPQKQTR"/>
<dbReference type="OrthoDB" id="6378952at2759"/>
<dbReference type="InterPro" id="IPR022755">
    <property type="entry name" value="Znf_C2H2_jaz"/>
</dbReference>
<keyword evidence="2" id="KW-0479">Metal-binding</keyword>